<keyword evidence="6" id="KW-0175">Coiled coil</keyword>
<keyword evidence="3" id="KW-0862">Zinc</keyword>
<keyword evidence="7" id="KW-1133">Transmembrane helix</keyword>
<feature type="coiled-coil region" evidence="6">
    <location>
        <begin position="173"/>
        <end position="207"/>
    </location>
</feature>
<keyword evidence="4 5" id="KW-0238">DNA-binding</keyword>
<evidence type="ECO:0000256" key="3">
    <source>
        <dbReference type="ARBA" id="ARBA00022833"/>
    </source>
</evidence>
<dbReference type="Pfam" id="PF05485">
    <property type="entry name" value="THAP"/>
    <property type="match status" value="1"/>
</dbReference>
<dbReference type="GO" id="GO:0008270">
    <property type="term" value="F:zinc ion binding"/>
    <property type="evidence" value="ECO:0007669"/>
    <property type="project" value="UniProtKB-KW"/>
</dbReference>
<organism evidence="9">
    <name type="scientific">Schizaphis graminum</name>
    <name type="common">Green bug aphid</name>
    <dbReference type="NCBI Taxonomy" id="13262"/>
    <lineage>
        <taxon>Eukaryota</taxon>
        <taxon>Metazoa</taxon>
        <taxon>Ecdysozoa</taxon>
        <taxon>Arthropoda</taxon>
        <taxon>Hexapoda</taxon>
        <taxon>Insecta</taxon>
        <taxon>Pterygota</taxon>
        <taxon>Neoptera</taxon>
        <taxon>Paraneoptera</taxon>
        <taxon>Hemiptera</taxon>
        <taxon>Sternorrhyncha</taxon>
        <taxon>Aphidomorpha</taxon>
        <taxon>Aphidoidea</taxon>
        <taxon>Aphididae</taxon>
        <taxon>Aphidini</taxon>
        <taxon>Schizaphis</taxon>
    </lineage>
</organism>
<dbReference type="SUPFAM" id="SSF57716">
    <property type="entry name" value="Glucocorticoid receptor-like (DNA-binding domain)"/>
    <property type="match status" value="1"/>
</dbReference>
<dbReference type="AlphaFoldDB" id="A0A2S2PQ93"/>
<keyword evidence="2 5" id="KW-0863">Zinc-finger</keyword>
<evidence type="ECO:0000256" key="7">
    <source>
        <dbReference type="SAM" id="Phobius"/>
    </source>
</evidence>
<evidence type="ECO:0000313" key="9">
    <source>
        <dbReference type="EMBL" id="MBY31629.1"/>
    </source>
</evidence>
<dbReference type="InterPro" id="IPR038441">
    <property type="entry name" value="THAP_Znf_sf"/>
</dbReference>
<dbReference type="PANTHER" id="PTHR46600">
    <property type="entry name" value="THAP DOMAIN-CONTAINING"/>
    <property type="match status" value="1"/>
</dbReference>
<proteinExistence type="predicted"/>
<dbReference type="Gene3D" id="6.20.210.20">
    <property type="entry name" value="THAP domain"/>
    <property type="match status" value="1"/>
</dbReference>
<reference evidence="9" key="1">
    <citation type="submission" date="2018-04" db="EMBL/GenBank/DDBJ databases">
        <title>Transcriptome of Schizaphis graminum biotype I.</title>
        <authorList>
            <person name="Scully E.D."/>
            <person name="Geib S.M."/>
            <person name="Palmer N.A."/>
            <person name="Koch K."/>
            <person name="Bradshaw J."/>
            <person name="Heng-Moss T."/>
            <person name="Sarath G."/>
        </authorList>
    </citation>
    <scope>NUCLEOTIDE SEQUENCE</scope>
</reference>
<keyword evidence="7" id="KW-0812">Transmembrane</keyword>
<feature type="domain" description="THAP-type" evidence="8">
    <location>
        <begin position="1"/>
        <end position="76"/>
    </location>
</feature>
<dbReference type="GO" id="GO:0006357">
    <property type="term" value="P:regulation of transcription by RNA polymerase II"/>
    <property type="evidence" value="ECO:0007669"/>
    <property type="project" value="TreeGrafter"/>
</dbReference>
<dbReference type="EMBL" id="GGMR01019010">
    <property type="protein sequence ID" value="MBY31629.1"/>
    <property type="molecule type" value="Transcribed_RNA"/>
</dbReference>
<evidence type="ECO:0000256" key="5">
    <source>
        <dbReference type="PROSITE-ProRule" id="PRU00309"/>
    </source>
</evidence>
<dbReference type="InterPro" id="IPR006612">
    <property type="entry name" value="THAP_Znf"/>
</dbReference>
<gene>
    <name evidence="9" type="ORF">g.161882</name>
</gene>
<keyword evidence="1" id="KW-0479">Metal-binding</keyword>
<dbReference type="InterPro" id="IPR026516">
    <property type="entry name" value="THAP1/10"/>
</dbReference>
<accession>A0A2S2PQ93</accession>
<dbReference type="GO" id="GO:0005634">
    <property type="term" value="C:nucleus"/>
    <property type="evidence" value="ECO:0007669"/>
    <property type="project" value="TreeGrafter"/>
</dbReference>
<dbReference type="PROSITE" id="PS50950">
    <property type="entry name" value="ZF_THAP"/>
    <property type="match status" value="1"/>
</dbReference>
<evidence type="ECO:0000256" key="4">
    <source>
        <dbReference type="ARBA" id="ARBA00023125"/>
    </source>
</evidence>
<evidence type="ECO:0000256" key="2">
    <source>
        <dbReference type="ARBA" id="ARBA00022771"/>
    </source>
</evidence>
<sequence>MVYSKCLYCGSSSKYNTDLSFHLFPKNSLRDQWLKSLGLANASKWDKLCSKHFDKKYYLDGYAKKKLVRDAIPTPNMIENTNIYEVPMAEHHHDSSKESINLHGSPVLSVCYGFSNDIDDTLTPQYQSKRKLFPSASPKKKMCSSSRFGDLSEEDFSTPRRAMRNFRSIQSTIKHLRQKNRCLMQTNKRLLHKVETLNDALKELNDKCLLSDYAINNLKVLITFIIFILVWCLVHLLVWSFVMDFH</sequence>
<feature type="transmembrane region" description="Helical" evidence="7">
    <location>
        <begin position="220"/>
        <end position="242"/>
    </location>
</feature>
<evidence type="ECO:0000256" key="1">
    <source>
        <dbReference type="ARBA" id="ARBA00022723"/>
    </source>
</evidence>
<dbReference type="GO" id="GO:0003700">
    <property type="term" value="F:DNA-binding transcription factor activity"/>
    <property type="evidence" value="ECO:0007669"/>
    <property type="project" value="TreeGrafter"/>
</dbReference>
<dbReference type="SMART" id="SM00980">
    <property type="entry name" value="THAP"/>
    <property type="match status" value="1"/>
</dbReference>
<evidence type="ECO:0000259" key="8">
    <source>
        <dbReference type="PROSITE" id="PS50950"/>
    </source>
</evidence>
<keyword evidence="7" id="KW-0472">Membrane</keyword>
<dbReference type="GO" id="GO:0000978">
    <property type="term" value="F:RNA polymerase II cis-regulatory region sequence-specific DNA binding"/>
    <property type="evidence" value="ECO:0007669"/>
    <property type="project" value="TreeGrafter"/>
</dbReference>
<dbReference type="PANTHER" id="PTHR46600:SF7">
    <property type="entry name" value="SI:DKEY-228B2.6-RELATED"/>
    <property type="match status" value="1"/>
</dbReference>
<evidence type="ECO:0000256" key="6">
    <source>
        <dbReference type="SAM" id="Coils"/>
    </source>
</evidence>
<dbReference type="SMART" id="SM00692">
    <property type="entry name" value="DM3"/>
    <property type="match status" value="1"/>
</dbReference>
<protein>
    <recommendedName>
        <fullName evidence="8">THAP-type domain-containing protein</fullName>
    </recommendedName>
</protein>
<name>A0A2S2PQ93_SCHGA</name>